<feature type="domain" description="C2H2-type" evidence="12">
    <location>
        <begin position="76"/>
        <end position="103"/>
    </location>
</feature>
<dbReference type="InterPro" id="IPR036236">
    <property type="entry name" value="Znf_C2H2_sf"/>
</dbReference>
<comment type="subcellular location">
    <subcellularLocation>
        <location evidence="1">Nucleus</location>
    </subcellularLocation>
</comment>
<feature type="domain" description="C2H2-type" evidence="12">
    <location>
        <begin position="104"/>
        <end position="131"/>
    </location>
</feature>
<dbReference type="AlphaFoldDB" id="A0A1B6DPD0"/>
<keyword evidence="4 11" id="KW-0863">Zinc-finger</keyword>
<evidence type="ECO:0000259" key="12">
    <source>
        <dbReference type="PROSITE" id="PS50157"/>
    </source>
</evidence>
<dbReference type="FunFam" id="3.30.160.60:FF:000100">
    <property type="entry name" value="Zinc finger 45-like"/>
    <property type="match status" value="1"/>
</dbReference>
<evidence type="ECO:0000256" key="1">
    <source>
        <dbReference type="ARBA" id="ARBA00004123"/>
    </source>
</evidence>
<feature type="domain" description="C2H2-type" evidence="12">
    <location>
        <begin position="160"/>
        <end position="187"/>
    </location>
</feature>
<dbReference type="InterPro" id="IPR050527">
    <property type="entry name" value="Snail/Krueppel_Znf"/>
</dbReference>
<sequence>MNNNLMLRSMFFMNDDARHFLAPALPLPPCDSEYFQKKSVLNNVLTLDSSETQTPDISKDNPSEKVTNVFPKQRPHVCDECGKTFLMKHHLTTHLRVHTGERPHVCPECGKSFALKHCLSTHLLLHTSERPYKCQVCNKTFTLKHHLVSHERVHSRDRPFECPECGRRFPQKRHLTTHIKFHSGERPFSCEVK</sequence>
<comment type="similarity">
    <text evidence="10">Belongs to the snail C2H2-type zinc-finger protein family.</text>
</comment>
<dbReference type="FunFam" id="3.30.160.60:FF:000322">
    <property type="entry name" value="GDNF-inducible zinc finger protein 1"/>
    <property type="match status" value="1"/>
</dbReference>
<protein>
    <recommendedName>
        <fullName evidence="12">C2H2-type domain-containing protein</fullName>
    </recommendedName>
</protein>
<dbReference type="FunFam" id="3.30.160.60:FF:000813">
    <property type="entry name" value="ras-responsive element-binding protein 1 isoform X1"/>
    <property type="match status" value="1"/>
</dbReference>
<keyword evidence="3" id="KW-0677">Repeat</keyword>
<evidence type="ECO:0000256" key="2">
    <source>
        <dbReference type="ARBA" id="ARBA00022723"/>
    </source>
</evidence>
<dbReference type="Gene3D" id="3.30.160.60">
    <property type="entry name" value="Classic Zinc Finger"/>
    <property type="match status" value="4"/>
</dbReference>
<dbReference type="SUPFAM" id="SSF57667">
    <property type="entry name" value="beta-beta-alpha zinc fingers"/>
    <property type="match status" value="2"/>
</dbReference>
<evidence type="ECO:0000256" key="4">
    <source>
        <dbReference type="ARBA" id="ARBA00022771"/>
    </source>
</evidence>
<proteinExistence type="inferred from homology"/>
<keyword evidence="2" id="KW-0479">Metal-binding</keyword>
<feature type="domain" description="C2H2-type" evidence="12">
    <location>
        <begin position="132"/>
        <end position="159"/>
    </location>
</feature>
<dbReference type="Pfam" id="PF00096">
    <property type="entry name" value="zf-C2H2"/>
    <property type="match status" value="4"/>
</dbReference>
<dbReference type="PROSITE" id="PS00028">
    <property type="entry name" value="ZINC_FINGER_C2H2_1"/>
    <property type="match status" value="4"/>
</dbReference>
<evidence type="ECO:0000256" key="7">
    <source>
        <dbReference type="ARBA" id="ARBA00023125"/>
    </source>
</evidence>
<dbReference type="GO" id="GO:0008270">
    <property type="term" value="F:zinc ion binding"/>
    <property type="evidence" value="ECO:0007669"/>
    <property type="project" value="UniProtKB-KW"/>
</dbReference>
<gene>
    <name evidence="13" type="ORF">g.25495</name>
</gene>
<keyword evidence="8" id="KW-0804">Transcription</keyword>
<evidence type="ECO:0000256" key="10">
    <source>
        <dbReference type="ARBA" id="ARBA00037948"/>
    </source>
</evidence>
<evidence type="ECO:0000256" key="5">
    <source>
        <dbReference type="ARBA" id="ARBA00022833"/>
    </source>
</evidence>
<dbReference type="EMBL" id="GEDC01009764">
    <property type="protein sequence ID" value="JAS27534.1"/>
    <property type="molecule type" value="Transcribed_RNA"/>
</dbReference>
<evidence type="ECO:0000256" key="9">
    <source>
        <dbReference type="ARBA" id="ARBA00023242"/>
    </source>
</evidence>
<dbReference type="GO" id="GO:0000981">
    <property type="term" value="F:DNA-binding transcription factor activity, RNA polymerase II-specific"/>
    <property type="evidence" value="ECO:0007669"/>
    <property type="project" value="TreeGrafter"/>
</dbReference>
<evidence type="ECO:0000313" key="13">
    <source>
        <dbReference type="EMBL" id="JAS27534.1"/>
    </source>
</evidence>
<reference evidence="13" key="1">
    <citation type="submission" date="2015-12" db="EMBL/GenBank/DDBJ databases">
        <title>De novo transcriptome assembly of four potential Pierce s Disease insect vectors from Arizona vineyards.</title>
        <authorList>
            <person name="Tassone E.E."/>
        </authorList>
    </citation>
    <scope>NUCLEOTIDE SEQUENCE</scope>
</reference>
<dbReference type="SMART" id="SM00355">
    <property type="entry name" value="ZnF_C2H2"/>
    <property type="match status" value="4"/>
</dbReference>
<dbReference type="PANTHER" id="PTHR24388:SF104">
    <property type="entry name" value="AT-RICH BINDING PROTEIN-RELATED"/>
    <property type="match status" value="1"/>
</dbReference>
<name>A0A1B6DPD0_9HEMI</name>
<evidence type="ECO:0000256" key="8">
    <source>
        <dbReference type="ARBA" id="ARBA00023163"/>
    </source>
</evidence>
<keyword evidence="7" id="KW-0238">DNA-binding</keyword>
<dbReference type="InterPro" id="IPR013087">
    <property type="entry name" value="Znf_C2H2_type"/>
</dbReference>
<evidence type="ECO:0000256" key="11">
    <source>
        <dbReference type="PROSITE-ProRule" id="PRU00042"/>
    </source>
</evidence>
<organism evidence="13">
    <name type="scientific">Clastoptera arizonana</name>
    <name type="common">Arizona spittle bug</name>
    <dbReference type="NCBI Taxonomy" id="38151"/>
    <lineage>
        <taxon>Eukaryota</taxon>
        <taxon>Metazoa</taxon>
        <taxon>Ecdysozoa</taxon>
        <taxon>Arthropoda</taxon>
        <taxon>Hexapoda</taxon>
        <taxon>Insecta</taxon>
        <taxon>Pterygota</taxon>
        <taxon>Neoptera</taxon>
        <taxon>Paraneoptera</taxon>
        <taxon>Hemiptera</taxon>
        <taxon>Auchenorrhyncha</taxon>
        <taxon>Cercopoidea</taxon>
        <taxon>Clastopteridae</taxon>
        <taxon>Clastoptera</taxon>
    </lineage>
</organism>
<dbReference type="FunFam" id="3.30.160.60:FF:000145">
    <property type="entry name" value="Zinc finger protein 574"/>
    <property type="match status" value="1"/>
</dbReference>
<keyword evidence="6" id="KW-0805">Transcription regulation</keyword>
<dbReference type="PROSITE" id="PS50157">
    <property type="entry name" value="ZINC_FINGER_C2H2_2"/>
    <property type="match status" value="4"/>
</dbReference>
<evidence type="ECO:0000256" key="6">
    <source>
        <dbReference type="ARBA" id="ARBA00023015"/>
    </source>
</evidence>
<evidence type="ECO:0000256" key="3">
    <source>
        <dbReference type="ARBA" id="ARBA00022737"/>
    </source>
</evidence>
<dbReference type="PANTHER" id="PTHR24388">
    <property type="entry name" value="ZINC FINGER PROTEIN"/>
    <property type="match status" value="1"/>
</dbReference>
<keyword evidence="5" id="KW-0862">Zinc</keyword>
<accession>A0A1B6DPD0</accession>
<dbReference type="GO" id="GO:0005634">
    <property type="term" value="C:nucleus"/>
    <property type="evidence" value="ECO:0007669"/>
    <property type="project" value="UniProtKB-SubCell"/>
</dbReference>
<keyword evidence="9" id="KW-0539">Nucleus</keyword>
<dbReference type="GO" id="GO:0000978">
    <property type="term" value="F:RNA polymerase II cis-regulatory region sequence-specific DNA binding"/>
    <property type="evidence" value="ECO:0007669"/>
    <property type="project" value="TreeGrafter"/>
</dbReference>